<dbReference type="PANTHER" id="PTHR45266">
    <property type="entry name" value="OXALOACETATE DECARBOXYLASE ALPHA CHAIN"/>
    <property type="match status" value="1"/>
</dbReference>
<dbReference type="Proteomes" id="UP000294547">
    <property type="component" value="Unassembled WGS sequence"/>
</dbReference>
<evidence type="ECO:0000256" key="2">
    <source>
        <dbReference type="ARBA" id="ARBA00017562"/>
    </source>
</evidence>
<sequence length="179" mass="18854">MTGRPKDESSMSQKPFDYDLIRQLAVILDETDLTEIEVEHDKLKIRVARQPAPAAPAQFAMPAPGPWPFPPMAAPAAAAPAAPAAAAAPVVAETKALDPANHPGTLASPMVGTAYRAPEPGAKSFVEVGDSVREGQTVLIVEAMKHMNQIAAPRSGKVTAIFVESGQPVEYGEPLLIIE</sequence>
<proteinExistence type="predicted"/>
<accession>A0A4V3CWP0</accession>
<dbReference type="SUPFAM" id="SSF51230">
    <property type="entry name" value="Single hybrid motif"/>
    <property type="match status" value="1"/>
</dbReference>
<keyword evidence="7" id="KW-1185">Reference proteome</keyword>
<dbReference type="Gene3D" id="2.40.50.100">
    <property type="match status" value="1"/>
</dbReference>
<evidence type="ECO:0000313" key="6">
    <source>
        <dbReference type="EMBL" id="TDP87088.1"/>
    </source>
</evidence>
<keyword evidence="4" id="KW-0275">Fatty acid biosynthesis</keyword>
<protein>
    <recommendedName>
        <fullName evidence="2 4">Biotin carboxyl carrier protein of acetyl-CoA carboxylase</fullName>
    </recommendedName>
</protein>
<evidence type="ECO:0000256" key="1">
    <source>
        <dbReference type="ARBA" id="ARBA00003761"/>
    </source>
</evidence>
<reference evidence="6 7" key="1">
    <citation type="submission" date="2019-03" db="EMBL/GenBank/DDBJ databases">
        <title>Genomic Encyclopedia of Type Strains, Phase IV (KMG-IV): sequencing the most valuable type-strain genomes for metagenomic binning, comparative biology and taxonomic classification.</title>
        <authorList>
            <person name="Goeker M."/>
        </authorList>
    </citation>
    <scope>NUCLEOTIDE SEQUENCE [LARGE SCALE GENOMIC DNA]</scope>
    <source>
        <strain evidence="6 7">DSM 102969</strain>
    </source>
</reference>
<dbReference type="Pfam" id="PF00364">
    <property type="entry name" value="Biotin_lipoyl"/>
    <property type="match status" value="1"/>
</dbReference>
<dbReference type="PRINTS" id="PR01071">
    <property type="entry name" value="ACOABIOTINCC"/>
</dbReference>
<keyword evidence="4" id="KW-0444">Lipid biosynthesis</keyword>
<dbReference type="CDD" id="cd06850">
    <property type="entry name" value="biotinyl_domain"/>
    <property type="match status" value="1"/>
</dbReference>
<keyword evidence="3 4" id="KW-0092">Biotin</keyword>
<organism evidence="6 7">
    <name type="scientific">Oharaeibacter diazotrophicus</name>
    <dbReference type="NCBI Taxonomy" id="1920512"/>
    <lineage>
        <taxon>Bacteria</taxon>
        <taxon>Pseudomonadati</taxon>
        <taxon>Pseudomonadota</taxon>
        <taxon>Alphaproteobacteria</taxon>
        <taxon>Hyphomicrobiales</taxon>
        <taxon>Pleomorphomonadaceae</taxon>
        <taxon>Oharaeibacter</taxon>
    </lineage>
</organism>
<comment type="pathway">
    <text evidence="4">Lipid metabolism; fatty acid biosynthesis.</text>
</comment>
<evidence type="ECO:0000256" key="4">
    <source>
        <dbReference type="RuleBase" id="RU364072"/>
    </source>
</evidence>
<name>A0A4V3CWP0_9HYPH</name>
<dbReference type="PROSITE" id="PS50968">
    <property type="entry name" value="BIOTINYL_LIPOYL"/>
    <property type="match status" value="1"/>
</dbReference>
<dbReference type="UniPathway" id="UPA00094"/>
<dbReference type="InterPro" id="IPR050709">
    <property type="entry name" value="Biotin_Carboxyl_Carrier/Decarb"/>
</dbReference>
<evidence type="ECO:0000259" key="5">
    <source>
        <dbReference type="PROSITE" id="PS50968"/>
    </source>
</evidence>
<dbReference type="GO" id="GO:0006633">
    <property type="term" value="P:fatty acid biosynthetic process"/>
    <property type="evidence" value="ECO:0007669"/>
    <property type="project" value="UniProtKB-UniPathway"/>
</dbReference>
<dbReference type="InterPro" id="IPR011053">
    <property type="entry name" value="Single_hybrid_motif"/>
</dbReference>
<dbReference type="InterPro" id="IPR000089">
    <property type="entry name" value="Biotin_lipoyl"/>
</dbReference>
<comment type="function">
    <text evidence="1 4">This protein is a component of the acetyl coenzyme A carboxylase complex; first, biotin carboxylase catalyzes the carboxylation of the carrier protein and then the transcarboxylase transfers the carboxyl group to form malonyl-CoA.</text>
</comment>
<keyword evidence="4" id="KW-0276">Fatty acid metabolism</keyword>
<comment type="caution">
    <text evidence="6">The sequence shown here is derived from an EMBL/GenBank/DDBJ whole genome shotgun (WGS) entry which is preliminary data.</text>
</comment>
<dbReference type="NCBIfam" id="TIGR00531">
    <property type="entry name" value="BCCP"/>
    <property type="match status" value="1"/>
</dbReference>
<dbReference type="AlphaFoldDB" id="A0A4V3CWP0"/>
<dbReference type="FunFam" id="2.40.50.100:FF:000003">
    <property type="entry name" value="Acetyl-CoA carboxylase biotin carboxyl carrier protein"/>
    <property type="match status" value="1"/>
</dbReference>
<dbReference type="EMBL" id="SNXY01000006">
    <property type="protein sequence ID" value="TDP87088.1"/>
    <property type="molecule type" value="Genomic_DNA"/>
</dbReference>
<dbReference type="PANTHER" id="PTHR45266:SF3">
    <property type="entry name" value="OXALOACETATE DECARBOXYLASE ALPHA CHAIN"/>
    <property type="match status" value="1"/>
</dbReference>
<dbReference type="GO" id="GO:0003989">
    <property type="term" value="F:acetyl-CoA carboxylase activity"/>
    <property type="evidence" value="ECO:0007669"/>
    <property type="project" value="InterPro"/>
</dbReference>
<evidence type="ECO:0000313" key="7">
    <source>
        <dbReference type="Proteomes" id="UP000294547"/>
    </source>
</evidence>
<evidence type="ECO:0000256" key="3">
    <source>
        <dbReference type="ARBA" id="ARBA00023267"/>
    </source>
</evidence>
<gene>
    <name evidence="6" type="ORF">EDD54_0974</name>
</gene>
<feature type="domain" description="Lipoyl-binding" evidence="5">
    <location>
        <begin position="103"/>
        <end position="179"/>
    </location>
</feature>
<dbReference type="InterPro" id="IPR001249">
    <property type="entry name" value="AcCoA_biotinCC"/>
</dbReference>
<keyword evidence="4" id="KW-0443">Lipid metabolism</keyword>
<dbReference type="GO" id="GO:0009317">
    <property type="term" value="C:acetyl-CoA carboxylase complex"/>
    <property type="evidence" value="ECO:0007669"/>
    <property type="project" value="InterPro"/>
</dbReference>